<dbReference type="RefSeq" id="WP_343857975.1">
    <property type="nucleotide sequence ID" value="NZ_BAAACX010000006.1"/>
</dbReference>
<dbReference type="InterPro" id="IPR036162">
    <property type="entry name" value="Resolvase-like_N_sf"/>
</dbReference>
<dbReference type="Gene3D" id="3.40.50.1390">
    <property type="entry name" value="Resolvase, N-terminal catalytic domain"/>
    <property type="match status" value="1"/>
</dbReference>
<dbReference type="Proteomes" id="UP001500340">
    <property type="component" value="Unassembled WGS sequence"/>
</dbReference>
<feature type="domain" description="Resolvase/invertase-type recombinase catalytic" evidence="1">
    <location>
        <begin position="12"/>
        <end position="64"/>
    </location>
</feature>
<organism evidence="2 3">
    <name type="scientific">Paenibacillus motobuensis</name>
    <dbReference type="NCBI Taxonomy" id="295324"/>
    <lineage>
        <taxon>Bacteria</taxon>
        <taxon>Bacillati</taxon>
        <taxon>Bacillota</taxon>
        <taxon>Bacilli</taxon>
        <taxon>Bacillales</taxon>
        <taxon>Paenibacillaceae</taxon>
        <taxon>Paenibacillus</taxon>
    </lineage>
</organism>
<protein>
    <recommendedName>
        <fullName evidence="1">Resolvase/invertase-type recombinase catalytic domain-containing protein</fullName>
    </recommendedName>
</protein>
<dbReference type="InterPro" id="IPR006119">
    <property type="entry name" value="Resolv_N"/>
</dbReference>
<name>A0ABN0Y262_9BACL</name>
<evidence type="ECO:0000259" key="1">
    <source>
        <dbReference type="Pfam" id="PF00239"/>
    </source>
</evidence>
<comment type="caution">
    <text evidence="2">The sequence shown here is derived from an EMBL/GenBank/DDBJ whole genome shotgun (WGS) entry which is preliminary data.</text>
</comment>
<evidence type="ECO:0000313" key="3">
    <source>
        <dbReference type="Proteomes" id="UP001500340"/>
    </source>
</evidence>
<gene>
    <name evidence="2" type="ORF">GCM10008933_08800</name>
</gene>
<evidence type="ECO:0000313" key="2">
    <source>
        <dbReference type="EMBL" id="GAA0379868.1"/>
    </source>
</evidence>
<dbReference type="SUPFAM" id="SSF53041">
    <property type="entry name" value="Resolvase-like"/>
    <property type="match status" value="1"/>
</dbReference>
<reference evidence="2 3" key="1">
    <citation type="journal article" date="2019" name="Int. J. Syst. Evol. Microbiol.">
        <title>The Global Catalogue of Microorganisms (GCM) 10K type strain sequencing project: providing services to taxonomists for standard genome sequencing and annotation.</title>
        <authorList>
            <consortium name="The Broad Institute Genomics Platform"/>
            <consortium name="The Broad Institute Genome Sequencing Center for Infectious Disease"/>
            <person name="Wu L."/>
            <person name="Ma J."/>
        </authorList>
    </citation>
    <scope>NUCLEOTIDE SEQUENCE [LARGE SCALE GENOMIC DNA]</scope>
    <source>
        <strain evidence="2 3">JCM 12774</strain>
    </source>
</reference>
<dbReference type="EMBL" id="BAAACX010000006">
    <property type="protein sequence ID" value="GAA0379868.1"/>
    <property type="molecule type" value="Genomic_DNA"/>
</dbReference>
<sequence>MFFGASGYPPALAENQNWTYRLNEKVTSEEKIESRKEMQMLLRHVEDQLYDGVVVMDIDRLGRGENKDWALIKIRF</sequence>
<keyword evidence="3" id="KW-1185">Reference proteome</keyword>
<accession>A0ABN0Y262</accession>
<proteinExistence type="predicted"/>
<dbReference type="Pfam" id="PF00239">
    <property type="entry name" value="Resolvase"/>
    <property type="match status" value="1"/>
</dbReference>